<reference evidence="7" key="1">
    <citation type="journal article" date="2023" name="PhytoFront">
        <title>Draft Genome Resources of Seven Strains of Tilletia horrida, Causal Agent of Kernel Smut of Rice.</title>
        <authorList>
            <person name="Khanal S."/>
            <person name="Antony Babu S."/>
            <person name="Zhou X.G."/>
        </authorList>
    </citation>
    <scope>NUCLEOTIDE SEQUENCE</scope>
    <source>
        <strain evidence="7">TX3</strain>
    </source>
</reference>
<evidence type="ECO:0000313" key="8">
    <source>
        <dbReference type="Proteomes" id="UP001176521"/>
    </source>
</evidence>
<comment type="caution">
    <text evidence="7">The sequence shown here is derived from an EMBL/GenBank/DDBJ whole genome shotgun (WGS) entry which is preliminary data.</text>
</comment>
<dbReference type="PANTHER" id="PTHR11552:SF201">
    <property type="entry name" value="GLUCOSE-METHANOL-CHOLINE OXIDOREDUCTASE N-TERMINAL DOMAIN-CONTAINING PROTEIN"/>
    <property type="match status" value="1"/>
</dbReference>
<evidence type="ECO:0000256" key="2">
    <source>
        <dbReference type="ARBA" id="ARBA00010790"/>
    </source>
</evidence>
<keyword evidence="5" id="KW-0560">Oxidoreductase</keyword>
<evidence type="ECO:0000256" key="3">
    <source>
        <dbReference type="ARBA" id="ARBA00022630"/>
    </source>
</evidence>
<dbReference type="PANTHER" id="PTHR11552">
    <property type="entry name" value="GLUCOSE-METHANOL-CHOLINE GMC OXIDOREDUCTASE"/>
    <property type="match status" value="1"/>
</dbReference>
<dbReference type="Gene3D" id="3.50.50.60">
    <property type="entry name" value="FAD/NAD(P)-binding domain"/>
    <property type="match status" value="2"/>
</dbReference>
<gene>
    <name evidence="7" type="ORF">OC842_003811</name>
</gene>
<dbReference type="EMBL" id="JAPDMQ010000204">
    <property type="protein sequence ID" value="KAK0530799.1"/>
    <property type="molecule type" value="Genomic_DNA"/>
</dbReference>
<dbReference type="GO" id="GO:0050660">
    <property type="term" value="F:flavin adenine dinucleotide binding"/>
    <property type="evidence" value="ECO:0007669"/>
    <property type="project" value="InterPro"/>
</dbReference>
<comment type="similarity">
    <text evidence="2">Belongs to the GMC oxidoreductase family.</text>
</comment>
<dbReference type="InterPro" id="IPR000172">
    <property type="entry name" value="GMC_OxRdtase_N"/>
</dbReference>
<sequence length="1222" mass="133193">MSTLAGVSLKDFLAQQHDFVIVGGGTAGLALAARLSENREVTVAVLEAGEWKDGDLKVDAPACCGTTPMNPDYDWMMSSVPQQNAKGRTFAMPRGKALGGCSAINYMAMQVAHKKEYDTFGELAGDTQIWNWKEFQRCLYKCSTLHQPALPIQAAHGILPVTRAANEQGTGPLQISSSSWFGSLQKDLIKAFSDKGLPFELDGFRGDPVGTWSCPLAIDPLNGKRSYSAAAYFAPNKDRPNLRVLTGAQAVKVELEQADDGLQRATGVTFLFEGKREFVGARREVISSAGTFLSPKLLELSGIGDRSVLEPLGIPVKVDLPGVGSNLQDHVFVVIANQLTDKHEQSFERLRDPTVFAAALEKYHSVPEGQIGDRGFLATSFSSLTYIPGKHFLSAEQRTELRQRATSVDWSNLSAGAIDGLKKTLEWLEDDDLPQMEFIYVPFFYPIGAAPEEGKTYQCIGSALQHPFSRGSTHIKSADPVDPPAVNPNYFSNPADLFCLSNGLQYSEKLLESEHIKSSIVKLHDAYGRGDAAIKDHDEYVKDFAETVHHSMGSCGAFPREKGGVVDSRLLVHGTKNLRVVDASVIPLMISTHPMATVYAIAERAAELIAEDNNVIVGGGTAGLVLAARLSEDPAVTVAVLEAGDWKAGDLKVEAPVLRGQTMMDPNYDWTIESVAQQNTKDRAWPLPRGRMLGGSSAQNFMVWNVGAAKEYDHLGECIGDPSLWNWKEISRCLRKATRLRPATHPLQLEHGAPSSADDAIHGSSGPIQLSYSHWFGPLHKQFNRAFDDLGLPMNPDGVSGNPIGYWCSPATVDPATGRRSDAASAYFAPNSTRPNLKVLTGALATRIELIVDPDGLQRASGVHFVYDGQDAFVRSKGEIISCAGALLSPKLLELSGIGSPSVLSPLDIDVKVNLPDVGEQLQDHIILYILAQLKDDYIGKTWDVLRDEVLLDAAMKQYLSVSGGKDPQDGEIDRGVIASTVCGLAYVPGSNFLNKEEREELRRLAMSADWSNLAPGTVEGLQKQLEWLDDDEIPLMEYLCSPGYLPSGVGPEAGKAYQAVPFCLQHPFSRGSVHIKSADPTVKPAVDPKYLSNPADLYLMTHAAKRAERILSSPHLKDAIAKHHDAYGRGDERIRDHEEYVRDFVKTTYHQLGTCAAMPRDKGGVLDPRLKVFGTSNLRVVDASCFPLMLSTHIVASVYALAERAAELTREDFLQARQAKR</sequence>
<dbReference type="SUPFAM" id="SSF51905">
    <property type="entry name" value="FAD/NAD(P)-binding domain"/>
    <property type="match status" value="2"/>
</dbReference>
<dbReference type="SUPFAM" id="SSF54373">
    <property type="entry name" value="FAD-linked reductases, C-terminal domain"/>
    <property type="match status" value="2"/>
</dbReference>
<keyword evidence="8" id="KW-1185">Reference proteome</keyword>
<dbReference type="InterPro" id="IPR007867">
    <property type="entry name" value="GMC_OxRtase_C"/>
</dbReference>
<keyword evidence="4" id="KW-0274">FAD</keyword>
<dbReference type="InterPro" id="IPR012132">
    <property type="entry name" value="GMC_OxRdtase"/>
</dbReference>
<dbReference type="InterPro" id="IPR036188">
    <property type="entry name" value="FAD/NAD-bd_sf"/>
</dbReference>
<dbReference type="Pfam" id="PF05199">
    <property type="entry name" value="GMC_oxred_C"/>
    <property type="match status" value="2"/>
</dbReference>
<comment type="cofactor">
    <cofactor evidence="1">
        <name>FAD</name>
        <dbReference type="ChEBI" id="CHEBI:57692"/>
    </cofactor>
</comment>
<keyword evidence="3" id="KW-0285">Flavoprotein</keyword>
<evidence type="ECO:0000256" key="4">
    <source>
        <dbReference type="ARBA" id="ARBA00022827"/>
    </source>
</evidence>
<evidence type="ECO:0000259" key="6">
    <source>
        <dbReference type="PROSITE" id="PS00624"/>
    </source>
</evidence>
<dbReference type="Proteomes" id="UP001176521">
    <property type="component" value="Unassembled WGS sequence"/>
</dbReference>
<feature type="domain" description="Glucose-methanol-choline oxidoreductase N-terminal" evidence="6">
    <location>
        <begin position="885"/>
        <end position="899"/>
    </location>
</feature>
<dbReference type="Pfam" id="PF00732">
    <property type="entry name" value="GMC_oxred_N"/>
    <property type="match status" value="2"/>
</dbReference>
<name>A0AAN6JKT1_9BASI</name>
<proteinExistence type="inferred from homology"/>
<dbReference type="AlphaFoldDB" id="A0AAN6JKT1"/>
<dbReference type="Gene3D" id="3.30.560.10">
    <property type="entry name" value="Glucose Oxidase, domain 3"/>
    <property type="match status" value="2"/>
</dbReference>
<evidence type="ECO:0000313" key="7">
    <source>
        <dbReference type="EMBL" id="KAK0530799.1"/>
    </source>
</evidence>
<evidence type="ECO:0000256" key="1">
    <source>
        <dbReference type="ARBA" id="ARBA00001974"/>
    </source>
</evidence>
<feature type="domain" description="Glucose-methanol-choline oxidoreductase N-terminal" evidence="6">
    <location>
        <begin position="290"/>
        <end position="304"/>
    </location>
</feature>
<accession>A0AAN6JKT1</accession>
<organism evidence="7 8">
    <name type="scientific">Tilletia horrida</name>
    <dbReference type="NCBI Taxonomy" id="155126"/>
    <lineage>
        <taxon>Eukaryota</taxon>
        <taxon>Fungi</taxon>
        <taxon>Dikarya</taxon>
        <taxon>Basidiomycota</taxon>
        <taxon>Ustilaginomycotina</taxon>
        <taxon>Exobasidiomycetes</taxon>
        <taxon>Tilletiales</taxon>
        <taxon>Tilletiaceae</taxon>
        <taxon>Tilletia</taxon>
    </lineage>
</organism>
<protein>
    <recommendedName>
        <fullName evidence="6">Glucose-methanol-choline oxidoreductase N-terminal domain-containing protein</fullName>
    </recommendedName>
</protein>
<dbReference type="GO" id="GO:0016614">
    <property type="term" value="F:oxidoreductase activity, acting on CH-OH group of donors"/>
    <property type="evidence" value="ECO:0007669"/>
    <property type="project" value="InterPro"/>
</dbReference>
<dbReference type="PROSITE" id="PS00624">
    <property type="entry name" value="GMC_OXRED_2"/>
    <property type="match status" value="2"/>
</dbReference>
<evidence type="ECO:0000256" key="5">
    <source>
        <dbReference type="ARBA" id="ARBA00023002"/>
    </source>
</evidence>